<keyword evidence="2" id="KW-1185">Reference proteome</keyword>
<accession>A0A7W3LR95</accession>
<dbReference type="RefSeq" id="WP_182845049.1">
    <property type="nucleotide sequence ID" value="NZ_BAAALP010000024.1"/>
</dbReference>
<evidence type="ECO:0000313" key="2">
    <source>
        <dbReference type="Proteomes" id="UP000572680"/>
    </source>
</evidence>
<proteinExistence type="predicted"/>
<protein>
    <submittedName>
        <fullName evidence="1">Uncharacterized protein</fullName>
    </submittedName>
</protein>
<dbReference type="Proteomes" id="UP000572680">
    <property type="component" value="Unassembled WGS sequence"/>
</dbReference>
<comment type="caution">
    <text evidence="1">The sequence shown here is derived from an EMBL/GenBank/DDBJ whole genome shotgun (WGS) entry which is preliminary data.</text>
</comment>
<dbReference type="AlphaFoldDB" id="A0A7W3LR95"/>
<gene>
    <name evidence="1" type="ORF">HNR61_004470</name>
</gene>
<evidence type="ECO:0000313" key="1">
    <source>
        <dbReference type="EMBL" id="MBA8952824.1"/>
    </source>
</evidence>
<name>A0A7W3LR95_ACTNM</name>
<organism evidence="1 2">
    <name type="scientific">Actinomadura namibiensis</name>
    <dbReference type="NCBI Taxonomy" id="182080"/>
    <lineage>
        <taxon>Bacteria</taxon>
        <taxon>Bacillati</taxon>
        <taxon>Actinomycetota</taxon>
        <taxon>Actinomycetes</taxon>
        <taxon>Streptosporangiales</taxon>
        <taxon>Thermomonosporaceae</taxon>
        <taxon>Actinomadura</taxon>
    </lineage>
</organism>
<dbReference type="EMBL" id="JACJIA010000005">
    <property type="protein sequence ID" value="MBA8952824.1"/>
    <property type="molecule type" value="Genomic_DNA"/>
</dbReference>
<sequence length="56" mass="6230">MARILGTMSDRLLSAILRERGACVPEHGQLCPTCKSGYRYRYNCNGYCTSKTAIPC</sequence>
<reference evidence="1 2" key="1">
    <citation type="submission" date="2020-08" db="EMBL/GenBank/DDBJ databases">
        <title>Genomic Encyclopedia of Type Strains, Phase IV (KMG-IV): sequencing the most valuable type-strain genomes for metagenomic binning, comparative biology and taxonomic classification.</title>
        <authorList>
            <person name="Goeker M."/>
        </authorList>
    </citation>
    <scope>NUCLEOTIDE SEQUENCE [LARGE SCALE GENOMIC DNA]</scope>
    <source>
        <strain evidence="1 2">DSM 44197</strain>
    </source>
</reference>